<reference evidence="6" key="2">
    <citation type="submission" date="2025-09" db="UniProtKB">
        <authorList>
            <consortium name="Ensembl"/>
        </authorList>
    </citation>
    <scope>IDENTIFICATION</scope>
</reference>
<accession>A0A8C6V2P0</accession>
<reference evidence="6" key="1">
    <citation type="submission" date="2025-08" db="UniProtKB">
        <authorList>
            <consortium name="Ensembl"/>
        </authorList>
    </citation>
    <scope>IDENTIFICATION</scope>
</reference>
<organism evidence="6 7">
    <name type="scientific">Naja naja</name>
    <name type="common">Indian cobra</name>
    <dbReference type="NCBI Taxonomy" id="35670"/>
    <lineage>
        <taxon>Eukaryota</taxon>
        <taxon>Metazoa</taxon>
        <taxon>Chordata</taxon>
        <taxon>Craniata</taxon>
        <taxon>Vertebrata</taxon>
        <taxon>Euteleostomi</taxon>
        <taxon>Lepidosauria</taxon>
        <taxon>Squamata</taxon>
        <taxon>Bifurcata</taxon>
        <taxon>Unidentata</taxon>
        <taxon>Episquamata</taxon>
        <taxon>Toxicofera</taxon>
        <taxon>Serpentes</taxon>
        <taxon>Colubroidea</taxon>
        <taxon>Elapidae</taxon>
        <taxon>Elapinae</taxon>
        <taxon>Naja</taxon>
    </lineage>
</organism>
<sequence>IGILSMASIQYPLLAFCTNSEDNNWISACISNVFFGSLLQLLLEGNYESIFLSKAVQNVFTMSSGKEDTIENYLEKQIQAYLDGSSADIDSIERQSVVFLLGVGSLQLFAQSNWTGPPVDLQPQDFLPPEILQQYNETSALSTAILGMLVLDGESIYSLASQPILLMLARVILVNSRNKLEAIQTLPWWTLRCINLHQQLLEEKSPELFAVAQACIQQVFEIETLFNDDECWHLAVQFHLECAYTFLNYYEYKKAKEHFLAAKDITKLQIELTGALGKRTRFQEKYVAQLILDVQRKDNILLPYRELSPAPTPLEDLTKNYALDDDTILNEIKFEESHQNQMPDLCAEELAVILGICIDFQKNNPVHKLTEEELLAFTSYLLLQPKFWAIQTSALLLRTKLEKGSIRRMERAMKQTQALADQFEEKTTSVCERMKIFYNCQVPPHWAIQRQLASLLFDLGCTTSALQLFKKLEMWEDAVICYERAGQHGKAEEIVRQELEKKETVGLYCLLGDVLKDHSYYDKAWELSNHRSARAQRSKGLLYLRNRNFRECIECFEHSVKINPMQVSNFSSLKQFVTWFRKYSNAEAWNNLSTAYIRLKQKIKAFRTLQEALKCNYEHWQIWENYILTSTDIGEFSEAIKAYHRLMDLKEKYKDVQVLKILVEVVMDGVGDRNGETAQGLKGKLQALFGRVTSRVTSDGEIWTLYAKLYENGQNENYEDIEKALQYLTKAYKCEIQSGDWDKDTSSFKKVARDALELAHVAMKCSKMKTNYQEALPILSSARLNLRGLVAKAKQNFADAASDEISSDLTEEVAAMENLMMELHELSNQLRNQT</sequence>
<comment type="similarity">
    <text evidence="3">Belongs to the TTC27 family.</text>
</comment>
<protein>
    <recommendedName>
        <fullName evidence="4">Tetratricopeptide repeat protein 27</fullName>
    </recommendedName>
</protein>
<evidence type="ECO:0000256" key="2">
    <source>
        <dbReference type="ARBA" id="ARBA00022803"/>
    </source>
</evidence>
<keyword evidence="7" id="KW-1185">Reference proteome</keyword>
<dbReference type="Gene3D" id="1.25.40.10">
    <property type="entry name" value="Tetratricopeptide repeat domain"/>
    <property type="match status" value="1"/>
</dbReference>
<dbReference type="GeneTree" id="ENSGT00500000044929"/>
<dbReference type="PROSITE" id="PS50005">
    <property type="entry name" value="TPR"/>
    <property type="match status" value="2"/>
</dbReference>
<evidence type="ECO:0000256" key="5">
    <source>
        <dbReference type="PROSITE-ProRule" id="PRU00339"/>
    </source>
</evidence>
<evidence type="ECO:0000256" key="4">
    <source>
        <dbReference type="ARBA" id="ARBA00024124"/>
    </source>
</evidence>
<dbReference type="OrthoDB" id="1936594at2759"/>
<dbReference type="PANTHER" id="PTHR16193">
    <property type="entry name" value="TETRATRICOPEPTIDE REPEAT PROTEIN 27"/>
    <property type="match status" value="1"/>
</dbReference>
<feature type="repeat" description="TPR" evidence="5">
    <location>
        <begin position="533"/>
        <end position="566"/>
    </location>
</feature>
<dbReference type="OMA" id="NNRYARA"/>
<evidence type="ECO:0000256" key="1">
    <source>
        <dbReference type="ARBA" id="ARBA00022737"/>
    </source>
</evidence>
<dbReference type="InterPro" id="IPR044244">
    <property type="entry name" value="TTC27/Emw1"/>
</dbReference>
<keyword evidence="2 5" id="KW-0802">TPR repeat</keyword>
<dbReference type="SMART" id="SM00028">
    <property type="entry name" value="TPR"/>
    <property type="match status" value="3"/>
</dbReference>
<evidence type="ECO:0000256" key="3">
    <source>
        <dbReference type="ARBA" id="ARBA00024020"/>
    </source>
</evidence>
<evidence type="ECO:0000313" key="7">
    <source>
        <dbReference type="Proteomes" id="UP000694559"/>
    </source>
</evidence>
<evidence type="ECO:0000313" key="6">
    <source>
        <dbReference type="Ensembl" id="ENSNNAP00000000205.1"/>
    </source>
</evidence>
<name>A0A8C6V2P0_NAJNA</name>
<keyword evidence="1" id="KW-0677">Repeat</keyword>
<dbReference type="InterPro" id="IPR019734">
    <property type="entry name" value="TPR_rpt"/>
</dbReference>
<gene>
    <name evidence="6" type="primary">TTC27</name>
</gene>
<proteinExistence type="inferred from homology"/>
<dbReference type="Ensembl" id="ENSNNAT00000000217.1">
    <property type="protein sequence ID" value="ENSNNAP00000000205.1"/>
    <property type="gene ID" value="ENSNNAG00000000141.1"/>
</dbReference>
<dbReference type="AlphaFoldDB" id="A0A8C6V2P0"/>
<dbReference type="Proteomes" id="UP000694559">
    <property type="component" value="Unplaced"/>
</dbReference>
<feature type="repeat" description="TPR" evidence="5">
    <location>
        <begin position="586"/>
        <end position="619"/>
    </location>
</feature>
<dbReference type="InterPro" id="IPR011990">
    <property type="entry name" value="TPR-like_helical_dom_sf"/>
</dbReference>
<dbReference type="PANTHER" id="PTHR16193:SF0">
    <property type="entry name" value="TETRATRICOPEPTIDE REPEAT PROTEIN 27"/>
    <property type="match status" value="1"/>
</dbReference>
<dbReference type="SUPFAM" id="SSF81901">
    <property type="entry name" value="HCP-like"/>
    <property type="match status" value="1"/>
</dbReference>